<reference evidence="2" key="1">
    <citation type="submission" date="2022-08" db="EMBL/GenBank/DDBJ databases">
        <authorList>
            <person name="Gutierrez-Valencia J."/>
        </authorList>
    </citation>
    <scope>NUCLEOTIDE SEQUENCE</scope>
</reference>
<gene>
    <name evidence="2" type="ORF">LITE_LOCUS38543</name>
</gene>
<dbReference type="PANTHER" id="PTHR33321:SF12">
    <property type="entry name" value="PLANT BASIC SECRETORY PROTEIN (BSP) FAMILY PROTEIN"/>
    <property type="match status" value="1"/>
</dbReference>
<dbReference type="PANTHER" id="PTHR33321">
    <property type="match status" value="1"/>
</dbReference>
<feature type="signal peptide" evidence="1">
    <location>
        <begin position="1"/>
        <end position="24"/>
    </location>
</feature>
<evidence type="ECO:0000313" key="2">
    <source>
        <dbReference type="EMBL" id="CAI0470409.1"/>
    </source>
</evidence>
<name>A0AAV0PH43_9ROSI</name>
<proteinExistence type="predicted"/>
<evidence type="ECO:0000313" key="3">
    <source>
        <dbReference type="Proteomes" id="UP001154282"/>
    </source>
</evidence>
<sequence>MSSRAHHLLVLLSAAAAFFHVVVLSELDYVVVNNAPDTPGGGRFTDEIGVDYARSQLSSAADFVLNHVFLQHNATDRRGYQQVKLFVNRFDPASHVAYTGANEIYFSADFIGAYSGPDLKREFSGLLYREMAHVWQWNGGGKAPSGLVEGIAGYVRLKAGLAPEYWVGPGGGERWDQGFDVTARFVEYCEGVRKGFVAEMNRRMKVGYGDGYFGEVLGKEVEVAWRDYKSKYAKKQNPAAGGGVK</sequence>
<keyword evidence="1" id="KW-0732">Signal</keyword>
<keyword evidence="3" id="KW-1185">Reference proteome</keyword>
<evidence type="ECO:0000256" key="1">
    <source>
        <dbReference type="SAM" id="SignalP"/>
    </source>
</evidence>
<dbReference type="Pfam" id="PF04450">
    <property type="entry name" value="BSP"/>
    <property type="match status" value="1"/>
</dbReference>
<feature type="chain" id="PRO_5043336936" evidence="1">
    <location>
        <begin position="25"/>
        <end position="245"/>
    </location>
</feature>
<dbReference type="Proteomes" id="UP001154282">
    <property type="component" value="Unassembled WGS sequence"/>
</dbReference>
<dbReference type="InterPro" id="IPR007541">
    <property type="entry name" value="Uncharacterised_BSP"/>
</dbReference>
<accession>A0AAV0PH43</accession>
<protein>
    <submittedName>
        <fullName evidence="2">Uncharacterized protein</fullName>
    </submittedName>
</protein>
<dbReference type="AlphaFoldDB" id="A0AAV0PH43"/>
<organism evidence="2 3">
    <name type="scientific">Linum tenue</name>
    <dbReference type="NCBI Taxonomy" id="586396"/>
    <lineage>
        <taxon>Eukaryota</taxon>
        <taxon>Viridiplantae</taxon>
        <taxon>Streptophyta</taxon>
        <taxon>Embryophyta</taxon>
        <taxon>Tracheophyta</taxon>
        <taxon>Spermatophyta</taxon>
        <taxon>Magnoliopsida</taxon>
        <taxon>eudicotyledons</taxon>
        <taxon>Gunneridae</taxon>
        <taxon>Pentapetalae</taxon>
        <taxon>rosids</taxon>
        <taxon>fabids</taxon>
        <taxon>Malpighiales</taxon>
        <taxon>Linaceae</taxon>
        <taxon>Linum</taxon>
    </lineage>
</organism>
<comment type="caution">
    <text evidence="2">The sequence shown here is derived from an EMBL/GenBank/DDBJ whole genome shotgun (WGS) entry which is preliminary data.</text>
</comment>
<dbReference type="EMBL" id="CAMGYJ010000009">
    <property type="protein sequence ID" value="CAI0470409.1"/>
    <property type="molecule type" value="Genomic_DNA"/>
</dbReference>